<organism evidence="9 10">
    <name type="scientific">Terfezia boudieri ATCC MYA-4762</name>
    <dbReference type="NCBI Taxonomy" id="1051890"/>
    <lineage>
        <taxon>Eukaryota</taxon>
        <taxon>Fungi</taxon>
        <taxon>Dikarya</taxon>
        <taxon>Ascomycota</taxon>
        <taxon>Pezizomycotina</taxon>
        <taxon>Pezizomycetes</taxon>
        <taxon>Pezizales</taxon>
        <taxon>Pezizaceae</taxon>
        <taxon>Terfezia</taxon>
    </lineage>
</organism>
<dbReference type="GO" id="GO:0006508">
    <property type="term" value="P:proteolysis"/>
    <property type="evidence" value="ECO:0007669"/>
    <property type="project" value="UniProtKB-KW"/>
</dbReference>
<dbReference type="EMBL" id="ML121558">
    <property type="protein sequence ID" value="RPB21655.1"/>
    <property type="molecule type" value="Genomic_DNA"/>
</dbReference>
<comment type="subunit">
    <text evidence="7">Homodimer.</text>
</comment>
<sequence>MNLQYRHLARRLAPTSPCTFKQHLSLGVIQRRNIVVLGIETSCDDTSVALLDRESSPSDRPKTSLIFHQTITSNNLPTRGIHPLTSLSSHRTHLGPLIGKALTHLPPGTCRPDLVAATRGPGMRASLAAGLDVAKGLAVAWGVPLIGVNHMLGHALTVRLVSALAEGGLVAPKFPFWSLLVSGGHTLVVRSEEVMEHRVLCETVDLAVGDMLDKVARCVVPERMIPTVEEGKGIGVVYGKVLEEYAFPKGDRVTSYEGFDYDYHPPGTEARAMQDREFREKYPAWSPLPVPFMSTGSKHHILAFSFSGIGSFVEKALKSNIDMSDKERRALGRQAMQCAFEHLAKRVVLALREWEKKQPPDDTGSLPPSGKETLVLSGGVASNSFLRHLLKKYLQNEAVEVELVCPPPSYCMDNAAMIAWAGLEIWEGGIGVEGEEGHRGKEGERGWATGLGCHPVRKWSLDSGDLAVEVPQGDPGETEAMGMLGVDCLVRRRDWERERRNTE</sequence>
<gene>
    <name evidence="9" type="ORF">L211DRAFT_426891</name>
</gene>
<dbReference type="EC" id="2.3.1.234" evidence="1"/>
<keyword evidence="3 7" id="KW-0819">tRNA processing</keyword>
<dbReference type="SUPFAM" id="SSF53067">
    <property type="entry name" value="Actin-like ATPase domain"/>
    <property type="match status" value="2"/>
</dbReference>
<evidence type="ECO:0000256" key="1">
    <source>
        <dbReference type="ARBA" id="ARBA00012156"/>
    </source>
</evidence>
<dbReference type="Gene3D" id="3.30.420.40">
    <property type="match status" value="2"/>
</dbReference>
<keyword evidence="9" id="KW-0645">Protease</keyword>
<dbReference type="GO" id="GO:0008233">
    <property type="term" value="F:peptidase activity"/>
    <property type="evidence" value="ECO:0007669"/>
    <property type="project" value="UniProtKB-KW"/>
</dbReference>
<keyword evidence="5 7" id="KW-0012">Acyltransferase</keyword>
<dbReference type="InterPro" id="IPR022450">
    <property type="entry name" value="TsaD"/>
</dbReference>
<dbReference type="HAMAP" id="MF_01445">
    <property type="entry name" value="TsaD"/>
    <property type="match status" value="1"/>
</dbReference>
<dbReference type="InParanoid" id="A0A3N4LUG4"/>
<name>A0A3N4LUG4_9PEZI</name>
<dbReference type="FunCoup" id="A0A3N4LUG4">
    <property type="interactions" value="414"/>
</dbReference>
<dbReference type="GO" id="GO:0046872">
    <property type="term" value="F:metal ion binding"/>
    <property type="evidence" value="ECO:0007669"/>
    <property type="project" value="UniProtKB-KW"/>
</dbReference>
<keyword evidence="7" id="KW-0496">Mitochondrion</keyword>
<dbReference type="InterPro" id="IPR000905">
    <property type="entry name" value="Gcp-like_dom"/>
</dbReference>
<comment type="catalytic activity">
    <reaction evidence="6 7">
        <text>L-threonylcarbamoyladenylate + adenosine(37) in tRNA = N(6)-L-threonylcarbamoyladenosine(37) in tRNA + AMP + H(+)</text>
        <dbReference type="Rhea" id="RHEA:37059"/>
        <dbReference type="Rhea" id="RHEA-COMP:10162"/>
        <dbReference type="Rhea" id="RHEA-COMP:10163"/>
        <dbReference type="ChEBI" id="CHEBI:15378"/>
        <dbReference type="ChEBI" id="CHEBI:73682"/>
        <dbReference type="ChEBI" id="CHEBI:74411"/>
        <dbReference type="ChEBI" id="CHEBI:74418"/>
        <dbReference type="ChEBI" id="CHEBI:456215"/>
        <dbReference type="EC" id="2.3.1.234"/>
    </reaction>
</comment>
<accession>A0A3N4LUG4</accession>
<dbReference type="GO" id="GO:0005739">
    <property type="term" value="C:mitochondrion"/>
    <property type="evidence" value="ECO:0007669"/>
    <property type="project" value="UniProtKB-SubCell"/>
</dbReference>
<dbReference type="OrthoDB" id="10259622at2759"/>
<dbReference type="AlphaFoldDB" id="A0A3N4LUG4"/>
<dbReference type="PANTHER" id="PTHR11735">
    <property type="entry name" value="TRNA N6-ADENOSINE THREONYLCARBAMOYLTRANSFERASE"/>
    <property type="match status" value="1"/>
</dbReference>
<comment type="cofactor">
    <cofactor evidence="7">
        <name>a divalent metal cation</name>
        <dbReference type="ChEBI" id="CHEBI:60240"/>
    </cofactor>
    <text evidence="7">Binds 1 divalent metal cation per subunit.</text>
</comment>
<dbReference type="PRINTS" id="PR00789">
    <property type="entry name" value="OSIALOPTASE"/>
</dbReference>
<keyword evidence="10" id="KW-1185">Reference proteome</keyword>
<dbReference type="InterPro" id="IPR017861">
    <property type="entry name" value="KAE1/TsaD"/>
</dbReference>
<keyword evidence="4 7" id="KW-0479">Metal-binding</keyword>
<keyword evidence="9" id="KW-0378">Hydrolase</keyword>
<evidence type="ECO:0000313" key="9">
    <source>
        <dbReference type="EMBL" id="RPB21655.1"/>
    </source>
</evidence>
<evidence type="ECO:0000259" key="8">
    <source>
        <dbReference type="Pfam" id="PF00814"/>
    </source>
</evidence>
<keyword evidence="2 7" id="KW-0808">Transferase</keyword>
<evidence type="ECO:0000256" key="6">
    <source>
        <dbReference type="ARBA" id="ARBA00048117"/>
    </source>
</evidence>
<reference evidence="9 10" key="1">
    <citation type="journal article" date="2018" name="Nat. Ecol. Evol.">
        <title>Pezizomycetes genomes reveal the molecular basis of ectomycorrhizal truffle lifestyle.</title>
        <authorList>
            <person name="Murat C."/>
            <person name="Payen T."/>
            <person name="Noel B."/>
            <person name="Kuo A."/>
            <person name="Morin E."/>
            <person name="Chen J."/>
            <person name="Kohler A."/>
            <person name="Krizsan K."/>
            <person name="Balestrini R."/>
            <person name="Da Silva C."/>
            <person name="Montanini B."/>
            <person name="Hainaut M."/>
            <person name="Levati E."/>
            <person name="Barry K.W."/>
            <person name="Belfiori B."/>
            <person name="Cichocki N."/>
            <person name="Clum A."/>
            <person name="Dockter R.B."/>
            <person name="Fauchery L."/>
            <person name="Guy J."/>
            <person name="Iotti M."/>
            <person name="Le Tacon F."/>
            <person name="Lindquist E.A."/>
            <person name="Lipzen A."/>
            <person name="Malagnac F."/>
            <person name="Mello A."/>
            <person name="Molinier V."/>
            <person name="Miyauchi S."/>
            <person name="Poulain J."/>
            <person name="Riccioni C."/>
            <person name="Rubini A."/>
            <person name="Sitrit Y."/>
            <person name="Splivallo R."/>
            <person name="Traeger S."/>
            <person name="Wang M."/>
            <person name="Zifcakova L."/>
            <person name="Wipf D."/>
            <person name="Zambonelli A."/>
            <person name="Paolocci F."/>
            <person name="Nowrousian M."/>
            <person name="Ottonello S."/>
            <person name="Baldrian P."/>
            <person name="Spatafora J.W."/>
            <person name="Henrissat B."/>
            <person name="Nagy L.G."/>
            <person name="Aury J.M."/>
            <person name="Wincker P."/>
            <person name="Grigoriev I.V."/>
            <person name="Bonfante P."/>
            <person name="Martin F.M."/>
        </authorList>
    </citation>
    <scope>NUCLEOTIDE SEQUENCE [LARGE SCALE GENOMIC DNA]</scope>
    <source>
        <strain evidence="9 10">ATCC MYA-4762</strain>
    </source>
</reference>
<evidence type="ECO:0000256" key="2">
    <source>
        <dbReference type="ARBA" id="ARBA00022679"/>
    </source>
</evidence>
<proteinExistence type="inferred from homology"/>
<feature type="domain" description="Gcp-like" evidence="8">
    <location>
        <begin position="71"/>
        <end position="219"/>
    </location>
</feature>
<comment type="function">
    <text evidence="7">Required for the formation of a threonylcarbamoyl group on adenosine at position 37 (t(6)A37) in mitochondrial tRNAs that read codons beginning with adenine. Probably involved in the transfer of the threonylcarbamoyl moiety of threonylcarbamoyl-AMP (TC-AMP) to the N6 group of A37. Involved in mitochondrial genome maintenance.</text>
</comment>
<dbReference type="PROSITE" id="PS01016">
    <property type="entry name" value="GLYCOPROTEASE"/>
    <property type="match status" value="1"/>
</dbReference>
<dbReference type="InterPro" id="IPR043129">
    <property type="entry name" value="ATPase_NBD"/>
</dbReference>
<evidence type="ECO:0000256" key="5">
    <source>
        <dbReference type="ARBA" id="ARBA00023315"/>
    </source>
</evidence>
<protein>
    <recommendedName>
        <fullName evidence="1">N(6)-L-threonylcarbamoyladenine synthase</fullName>
        <ecNumber evidence="1">2.3.1.234</ecNumber>
    </recommendedName>
</protein>
<evidence type="ECO:0000313" key="10">
    <source>
        <dbReference type="Proteomes" id="UP000267821"/>
    </source>
</evidence>
<comment type="similarity">
    <text evidence="7">Belongs to the KAE1 / TsaD family.</text>
</comment>
<feature type="domain" description="Gcp-like" evidence="8">
    <location>
        <begin position="239"/>
        <end position="420"/>
    </location>
</feature>
<comment type="subcellular location">
    <subcellularLocation>
        <location evidence="7">Mitochondrion</location>
    </subcellularLocation>
</comment>
<evidence type="ECO:0000256" key="7">
    <source>
        <dbReference type="HAMAP-Rule" id="MF_03179"/>
    </source>
</evidence>
<dbReference type="GO" id="GO:0061711">
    <property type="term" value="F:tRNA N(6)-L-threonylcarbamoyladenine synthase activity"/>
    <property type="evidence" value="ECO:0007669"/>
    <property type="project" value="UniProtKB-EC"/>
</dbReference>
<evidence type="ECO:0000256" key="3">
    <source>
        <dbReference type="ARBA" id="ARBA00022694"/>
    </source>
</evidence>
<dbReference type="Proteomes" id="UP000267821">
    <property type="component" value="Unassembled WGS sequence"/>
</dbReference>
<dbReference type="Pfam" id="PF00814">
    <property type="entry name" value="TsaD"/>
    <property type="match status" value="2"/>
</dbReference>
<dbReference type="PANTHER" id="PTHR11735:SF6">
    <property type="entry name" value="TRNA N6-ADENOSINE THREONYLCARBAMOYLTRANSFERASE, MITOCHONDRIAL"/>
    <property type="match status" value="1"/>
</dbReference>
<dbReference type="STRING" id="1051890.A0A3N4LUG4"/>
<evidence type="ECO:0000256" key="4">
    <source>
        <dbReference type="ARBA" id="ARBA00022723"/>
    </source>
</evidence>
<dbReference type="GO" id="GO:0072670">
    <property type="term" value="P:mitochondrial tRNA threonylcarbamoyladenosine modification"/>
    <property type="evidence" value="ECO:0007669"/>
    <property type="project" value="TreeGrafter"/>
</dbReference>
<dbReference type="InterPro" id="IPR017860">
    <property type="entry name" value="Peptidase_M22_CS"/>
</dbReference>